<dbReference type="Proteomes" id="UP000828390">
    <property type="component" value="Unassembled WGS sequence"/>
</dbReference>
<evidence type="ECO:0000256" key="4">
    <source>
        <dbReference type="ARBA" id="ARBA00022803"/>
    </source>
</evidence>
<keyword evidence="3" id="KW-0677">Repeat</keyword>
<accession>A0A9D3YZD6</accession>
<keyword evidence="4" id="KW-0802">TPR repeat</keyword>
<dbReference type="CDD" id="cd05804">
    <property type="entry name" value="StaR_like"/>
    <property type="match status" value="1"/>
</dbReference>
<dbReference type="InterPro" id="IPR033891">
    <property type="entry name" value="TTC38"/>
</dbReference>
<dbReference type="EMBL" id="JAIWYP010000014">
    <property type="protein sequence ID" value="KAH3710115.1"/>
    <property type="molecule type" value="Genomic_DNA"/>
</dbReference>
<evidence type="ECO:0000256" key="2">
    <source>
        <dbReference type="ARBA" id="ARBA00019992"/>
    </source>
</evidence>
<keyword evidence="6" id="KW-1185">Reference proteome</keyword>
<protein>
    <recommendedName>
        <fullName evidence="2">Tetratricopeptide repeat protein 38</fullName>
    </recommendedName>
</protein>
<name>A0A9D3YZD6_DREPO</name>
<dbReference type="OrthoDB" id="1427555at2759"/>
<dbReference type="Gene3D" id="1.25.40.10">
    <property type="entry name" value="Tetratricopeptide repeat domain"/>
    <property type="match status" value="1"/>
</dbReference>
<evidence type="ECO:0000313" key="5">
    <source>
        <dbReference type="EMBL" id="KAH3710115.1"/>
    </source>
</evidence>
<proteinExistence type="inferred from homology"/>
<dbReference type="InterPro" id="IPR011990">
    <property type="entry name" value="TPR-like_helical_dom_sf"/>
</dbReference>
<comment type="similarity">
    <text evidence="1">Belongs to the TTC38 family.</text>
</comment>
<reference evidence="5" key="2">
    <citation type="submission" date="2020-11" db="EMBL/GenBank/DDBJ databases">
        <authorList>
            <person name="McCartney M.A."/>
            <person name="Auch B."/>
            <person name="Kono T."/>
            <person name="Mallez S."/>
            <person name="Becker A."/>
            <person name="Gohl D.M."/>
            <person name="Silverstein K.A.T."/>
            <person name="Koren S."/>
            <person name="Bechman K.B."/>
            <person name="Herman A."/>
            <person name="Abrahante J.E."/>
            <person name="Garbe J."/>
        </authorList>
    </citation>
    <scope>NUCLEOTIDE SEQUENCE</scope>
    <source>
        <strain evidence="5">Duluth1</strain>
        <tissue evidence="5">Whole animal</tissue>
    </source>
</reference>
<dbReference type="PANTHER" id="PTHR16263">
    <property type="entry name" value="TETRATRICOPEPTIDE REPEAT PROTEIN 38"/>
    <property type="match status" value="1"/>
</dbReference>
<evidence type="ECO:0000313" key="6">
    <source>
        <dbReference type="Proteomes" id="UP000828390"/>
    </source>
</evidence>
<dbReference type="SUPFAM" id="SSF48452">
    <property type="entry name" value="TPR-like"/>
    <property type="match status" value="1"/>
</dbReference>
<evidence type="ECO:0000256" key="3">
    <source>
        <dbReference type="ARBA" id="ARBA00022737"/>
    </source>
</evidence>
<gene>
    <name evidence="5" type="ORF">DPMN_069582</name>
</gene>
<organism evidence="5 6">
    <name type="scientific">Dreissena polymorpha</name>
    <name type="common">Zebra mussel</name>
    <name type="synonym">Mytilus polymorpha</name>
    <dbReference type="NCBI Taxonomy" id="45954"/>
    <lineage>
        <taxon>Eukaryota</taxon>
        <taxon>Metazoa</taxon>
        <taxon>Spiralia</taxon>
        <taxon>Lophotrochozoa</taxon>
        <taxon>Mollusca</taxon>
        <taxon>Bivalvia</taxon>
        <taxon>Autobranchia</taxon>
        <taxon>Heteroconchia</taxon>
        <taxon>Euheterodonta</taxon>
        <taxon>Imparidentia</taxon>
        <taxon>Neoheterodontei</taxon>
        <taxon>Myida</taxon>
        <taxon>Dreissenoidea</taxon>
        <taxon>Dreissenidae</taxon>
        <taxon>Dreissena</taxon>
    </lineage>
</organism>
<dbReference type="AlphaFoldDB" id="A0A9D3YZD6"/>
<evidence type="ECO:0000256" key="1">
    <source>
        <dbReference type="ARBA" id="ARBA00005857"/>
    </source>
</evidence>
<comment type="caution">
    <text evidence="5">The sequence shown here is derived from an EMBL/GenBank/DDBJ whole genome shotgun (WGS) entry which is preliminary data.</text>
</comment>
<dbReference type="PANTHER" id="PTHR16263:SF4">
    <property type="entry name" value="TETRATRICOPEPTIDE REPEAT PROTEIN 38"/>
    <property type="match status" value="1"/>
</dbReference>
<reference evidence="5" key="1">
    <citation type="journal article" date="2019" name="bioRxiv">
        <title>The Genome of the Zebra Mussel, Dreissena polymorpha: A Resource for Invasive Species Research.</title>
        <authorList>
            <person name="McCartney M.A."/>
            <person name="Auch B."/>
            <person name="Kono T."/>
            <person name="Mallez S."/>
            <person name="Zhang Y."/>
            <person name="Obille A."/>
            <person name="Becker A."/>
            <person name="Abrahante J.E."/>
            <person name="Garbe J."/>
            <person name="Badalamenti J.P."/>
            <person name="Herman A."/>
            <person name="Mangelson H."/>
            <person name="Liachko I."/>
            <person name="Sullivan S."/>
            <person name="Sone E.D."/>
            <person name="Koren S."/>
            <person name="Silverstein K.A.T."/>
            <person name="Beckman K.B."/>
            <person name="Gohl D.M."/>
        </authorList>
    </citation>
    <scope>NUCLEOTIDE SEQUENCE</scope>
    <source>
        <strain evidence="5">Duluth1</strain>
        <tissue evidence="5">Whole animal</tissue>
    </source>
</reference>
<sequence>MHSNWRDCKAWIDYGTPLNTTSNEACKLFDASVTQYVGWYDDDGVGGLAKSLEDTIAADSTFVMGHVIRNGLDLLGTGTTVRLNPTLATNIDTMMDVCHKEKNLSDRERKHVNAVKLWSDGELVKACHVWEDILMNDPYDILALKFAHDTYFFLGYSIQMKDSLGRVFPQWSRERPLYGYLHGMYAFGLEESNLYPQAEIIARKGLEMNPRDAWSTHSVAHVLEMMGRQDEGIAFMSATERDWSTCGMLSCHNYWHWALHLIEKGDLEGAKGIFDGHVFQRASTSGTPLDFVDACSLLMRMEMEGAKLEGRWQDCYDVIRPHLEDHVLAFNDNHILLACLGAQNAAAVTQMMTSLQDWIADNKGDQVNVTREVGLAICEAFVAYHEGQFDRAVDILFPVRYKVWKIGGSHAQRDLYNQFLIHAALKSSNKQHHALARFLLLERKSNKPNSPLTDRLMERTLTLHAL</sequence>